<evidence type="ECO:0000313" key="2">
    <source>
        <dbReference type="EMBL" id="KAJ5097029.1"/>
    </source>
</evidence>
<dbReference type="Proteomes" id="UP001149165">
    <property type="component" value="Unassembled WGS sequence"/>
</dbReference>
<comment type="caution">
    <text evidence="2">The sequence shown here is derived from an EMBL/GenBank/DDBJ whole genome shotgun (WGS) entry which is preliminary data.</text>
</comment>
<feature type="chain" id="PRO_5040735274" evidence="1">
    <location>
        <begin position="18"/>
        <end position="115"/>
    </location>
</feature>
<dbReference type="OrthoDB" id="4345114at2759"/>
<keyword evidence="1" id="KW-0732">Signal</keyword>
<protein>
    <submittedName>
        <fullName evidence="2">Uncharacterized protein</fullName>
    </submittedName>
</protein>
<reference evidence="2" key="1">
    <citation type="submission" date="2022-11" db="EMBL/GenBank/DDBJ databases">
        <authorList>
            <person name="Petersen C."/>
        </authorList>
    </citation>
    <scope>NUCLEOTIDE SEQUENCE</scope>
    <source>
        <strain evidence="2">IBT 30069</strain>
    </source>
</reference>
<name>A0A9W9FBC0_9EURO</name>
<sequence length="115" mass="12499">MHLPIVPFISLVTAAAAADWWYFDAWDGVGCGDLPQNGEIFSATEGVGSQVCISFSDGTKAYSYAGSHGEDQTEIWGYLDEHCTGPSKPLLNNTCTNPEISIPYIRSWKVIAHDS</sequence>
<keyword evidence="3" id="KW-1185">Reference proteome</keyword>
<organism evidence="2 3">
    <name type="scientific">Penicillium angulare</name>
    <dbReference type="NCBI Taxonomy" id="116970"/>
    <lineage>
        <taxon>Eukaryota</taxon>
        <taxon>Fungi</taxon>
        <taxon>Dikarya</taxon>
        <taxon>Ascomycota</taxon>
        <taxon>Pezizomycotina</taxon>
        <taxon>Eurotiomycetes</taxon>
        <taxon>Eurotiomycetidae</taxon>
        <taxon>Eurotiales</taxon>
        <taxon>Aspergillaceae</taxon>
        <taxon>Penicillium</taxon>
    </lineage>
</organism>
<feature type="signal peptide" evidence="1">
    <location>
        <begin position="1"/>
        <end position="17"/>
    </location>
</feature>
<proteinExistence type="predicted"/>
<evidence type="ECO:0000256" key="1">
    <source>
        <dbReference type="SAM" id="SignalP"/>
    </source>
</evidence>
<evidence type="ECO:0000313" key="3">
    <source>
        <dbReference type="Proteomes" id="UP001149165"/>
    </source>
</evidence>
<accession>A0A9W9FBC0</accession>
<gene>
    <name evidence="2" type="ORF">N7456_007750</name>
</gene>
<reference evidence="2" key="2">
    <citation type="journal article" date="2023" name="IMA Fungus">
        <title>Comparative genomic study of the Penicillium genus elucidates a diverse pangenome and 15 lateral gene transfer events.</title>
        <authorList>
            <person name="Petersen C."/>
            <person name="Sorensen T."/>
            <person name="Nielsen M.R."/>
            <person name="Sondergaard T.E."/>
            <person name="Sorensen J.L."/>
            <person name="Fitzpatrick D.A."/>
            <person name="Frisvad J.C."/>
            <person name="Nielsen K.L."/>
        </authorList>
    </citation>
    <scope>NUCLEOTIDE SEQUENCE</scope>
    <source>
        <strain evidence="2">IBT 30069</strain>
    </source>
</reference>
<dbReference type="AlphaFoldDB" id="A0A9W9FBC0"/>
<dbReference type="EMBL" id="JAPQKH010000005">
    <property type="protein sequence ID" value="KAJ5097029.1"/>
    <property type="molecule type" value="Genomic_DNA"/>
</dbReference>